<protein>
    <submittedName>
        <fullName evidence="2">Snoal-like polyketide cyclase family</fullName>
    </submittedName>
</protein>
<dbReference type="InterPro" id="IPR032710">
    <property type="entry name" value="NTF2-like_dom_sf"/>
</dbReference>
<dbReference type="AlphaFoldDB" id="A0A9Q9DXF0"/>
<gene>
    <name evidence="2" type="ORF">yc1106_10141</name>
</gene>
<evidence type="ECO:0000313" key="2">
    <source>
        <dbReference type="EMBL" id="USP82867.1"/>
    </source>
</evidence>
<dbReference type="EMBL" id="CP089281">
    <property type="protein sequence ID" value="USP82867.1"/>
    <property type="molecule type" value="Genomic_DNA"/>
</dbReference>
<reference evidence="2" key="1">
    <citation type="submission" date="2021-12" db="EMBL/GenBank/DDBJ databases">
        <title>Curvularia clavata genome.</title>
        <authorList>
            <person name="Cao Y."/>
        </authorList>
    </citation>
    <scope>NUCLEOTIDE SEQUENCE</scope>
    <source>
        <strain evidence="2">Yc1106</strain>
    </source>
</reference>
<dbReference type="VEuPathDB" id="FungiDB:yc1106_10141"/>
<proteinExistence type="predicted"/>
<dbReference type="PROSITE" id="PS51257">
    <property type="entry name" value="PROKAR_LIPOPROTEIN"/>
    <property type="match status" value="1"/>
</dbReference>
<dbReference type="Gene3D" id="3.10.450.50">
    <property type="match status" value="1"/>
</dbReference>
<evidence type="ECO:0000313" key="3">
    <source>
        <dbReference type="Proteomes" id="UP001056012"/>
    </source>
</evidence>
<name>A0A9Q9DXF0_CURCL</name>
<feature type="chain" id="PRO_5040237779" evidence="1">
    <location>
        <begin position="23"/>
        <end position="169"/>
    </location>
</feature>
<evidence type="ECO:0000256" key="1">
    <source>
        <dbReference type="SAM" id="SignalP"/>
    </source>
</evidence>
<dbReference type="SUPFAM" id="SSF54427">
    <property type="entry name" value="NTF2-like"/>
    <property type="match status" value="1"/>
</dbReference>
<dbReference type="OrthoDB" id="2820488at2759"/>
<keyword evidence="3" id="KW-1185">Reference proteome</keyword>
<accession>A0A9Q9DXF0</accession>
<sequence>MFAARASAIVFLTTAFACQTHTMPTTKLPDSHQAHSAHSTQYCPPSPVNHDEQMKIFGDFVQVFYTEKNINGTAAHLDVNYIQHNIDVLNGRQAFVDAFSAAAGGNSTTTIVHMALQNDIAWVHYKSTTPGSPLTAIVDVFRFNGSCIMEHWDVIESLPTNAPNPKALF</sequence>
<dbReference type="Proteomes" id="UP001056012">
    <property type="component" value="Chromosome 8"/>
</dbReference>
<organism evidence="2 3">
    <name type="scientific">Curvularia clavata</name>
    <dbReference type="NCBI Taxonomy" id="95742"/>
    <lineage>
        <taxon>Eukaryota</taxon>
        <taxon>Fungi</taxon>
        <taxon>Dikarya</taxon>
        <taxon>Ascomycota</taxon>
        <taxon>Pezizomycotina</taxon>
        <taxon>Dothideomycetes</taxon>
        <taxon>Pleosporomycetidae</taxon>
        <taxon>Pleosporales</taxon>
        <taxon>Pleosporineae</taxon>
        <taxon>Pleosporaceae</taxon>
        <taxon>Curvularia</taxon>
    </lineage>
</organism>
<keyword evidence="1" id="KW-0732">Signal</keyword>
<feature type="signal peptide" evidence="1">
    <location>
        <begin position="1"/>
        <end position="22"/>
    </location>
</feature>